<sequence length="926" mass="105246">MRRVFPLRQTDNCGYADTEDSVHRGFEQIEEPVKRINEHRHALANSEKVKKLSNSCDWSTISGDENLNNINSNEVTVARPPSHQKPPRASAYPIFTAGGSHRYTSSHSSAPGKQKLNMEKQRAMSFSSNSSYDSQTKLAKETDPSKQRIQVQRPLSAPKNRPFSDTYSRQNSFRSNSLRYTQLPDSVKTLLGGVNVHEGFDRAVAGRPCDESLLHTRSFSQSTSEASLSESSDFSSCFTKDTASSESSTSKKSSVGGRPGRGSSPFKYLSARMVAEKLVKVLGKEKLKPQLDRPISCELLPERKGESSCARGKEQGAHTKKEISKHDLVFKQSSLGSPFNSVKNASELSVIVSPNVNNASNRNLRQGNHQKVEIAFDDQRSLEARAVAREELALSLDKESTLWEAKYWSNDLEDYVAEATVHDFNNLKYEIRKLRKEKKELALELAQEIRARISEQNVAVDQLRHMKIETEGKVSAIEKDKDSVQESLEKELERRANEWAAKLEKMKAEEKKLRERVKDLAEDKAELQKVVSSFKEKEADWRMESAQFESHISTLKQRLKASDIEMARQMHASAGTLERIKASDDELETLAQRNSYLEIENSEIQKEMTRLRRICNDQEMTIEGLWQELDEAVNGSFDCRSESLLRLQRELLRLAGVEQELRSEITVVHAELTHLKQERKATHAGIPAEILKLNHELQDGVDKLQSRAVDLQEENKKLTLSLRAAIRARRDAERTLKLFQLKEVNQAGENLIAADTMHDKKGTLEGKNSSKDIVLEEYLKVLNSKLQLRETELKRLDEEILEILNSRESLQMEVDDLHEKLLIANQRIRELEREGDKKEIALEVLRTDAESHSKELTNLQNELSVSRGQREELQKEAEDMSKEALRLTLELNATKKAVEKLEEEVMLKEGQISILRGTYTNCDCLS</sequence>
<dbReference type="Proteomes" id="UP000886520">
    <property type="component" value="Chromosome 21"/>
</dbReference>
<protein>
    <submittedName>
        <fullName evidence="3">Uncharacterized protein</fullName>
    </submittedName>
</protein>
<reference evidence="3" key="1">
    <citation type="submission" date="2021-01" db="EMBL/GenBank/DDBJ databases">
        <title>Adiantum capillus-veneris genome.</title>
        <authorList>
            <person name="Fang Y."/>
            <person name="Liao Q."/>
        </authorList>
    </citation>
    <scope>NUCLEOTIDE SEQUENCE</scope>
    <source>
        <strain evidence="3">H3</strain>
        <tissue evidence="3">Leaf</tissue>
    </source>
</reference>
<proteinExistence type="predicted"/>
<feature type="compositionally biased region" description="Polar residues" evidence="2">
    <location>
        <begin position="102"/>
        <end position="111"/>
    </location>
</feature>
<gene>
    <name evidence="3" type="ORF">GOP47_0021852</name>
</gene>
<evidence type="ECO:0000256" key="2">
    <source>
        <dbReference type="SAM" id="MobiDB-lite"/>
    </source>
</evidence>
<feature type="coiled-coil region" evidence="1">
    <location>
        <begin position="779"/>
        <end position="911"/>
    </location>
</feature>
<dbReference type="PANTHER" id="PTHR47491">
    <property type="entry name" value="CAP-GLY DOMAIN LINKER"/>
    <property type="match status" value="1"/>
</dbReference>
<keyword evidence="4" id="KW-1185">Reference proteome</keyword>
<feature type="region of interest" description="Disordered" evidence="2">
    <location>
        <begin position="234"/>
        <end position="266"/>
    </location>
</feature>
<evidence type="ECO:0000313" key="4">
    <source>
        <dbReference type="Proteomes" id="UP000886520"/>
    </source>
</evidence>
<evidence type="ECO:0000313" key="3">
    <source>
        <dbReference type="EMBL" id="KAI5063305.1"/>
    </source>
</evidence>
<dbReference type="AlphaFoldDB" id="A0A9D4U8H7"/>
<evidence type="ECO:0000256" key="1">
    <source>
        <dbReference type="SAM" id="Coils"/>
    </source>
</evidence>
<dbReference type="Gene3D" id="1.10.287.1490">
    <property type="match status" value="1"/>
</dbReference>
<keyword evidence="1" id="KW-0175">Coiled coil</keyword>
<feature type="compositionally biased region" description="Polar residues" evidence="2">
    <location>
        <begin position="124"/>
        <end position="137"/>
    </location>
</feature>
<comment type="caution">
    <text evidence="3">The sequence shown here is derived from an EMBL/GenBank/DDBJ whole genome shotgun (WGS) entry which is preliminary data.</text>
</comment>
<feature type="coiled-coil region" evidence="1">
    <location>
        <begin position="424"/>
        <end position="537"/>
    </location>
</feature>
<dbReference type="EMBL" id="JABFUD020000021">
    <property type="protein sequence ID" value="KAI5063305.1"/>
    <property type="molecule type" value="Genomic_DNA"/>
</dbReference>
<accession>A0A9D4U8H7</accession>
<name>A0A9D4U8H7_ADICA</name>
<feature type="region of interest" description="Disordered" evidence="2">
    <location>
        <begin position="77"/>
        <end position="171"/>
    </location>
</feature>
<feature type="compositionally biased region" description="Low complexity" evidence="2">
    <location>
        <begin position="234"/>
        <end position="265"/>
    </location>
</feature>
<organism evidence="3 4">
    <name type="scientific">Adiantum capillus-veneris</name>
    <name type="common">Maidenhair fern</name>
    <dbReference type="NCBI Taxonomy" id="13818"/>
    <lineage>
        <taxon>Eukaryota</taxon>
        <taxon>Viridiplantae</taxon>
        <taxon>Streptophyta</taxon>
        <taxon>Embryophyta</taxon>
        <taxon>Tracheophyta</taxon>
        <taxon>Polypodiopsida</taxon>
        <taxon>Polypodiidae</taxon>
        <taxon>Polypodiales</taxon>
        <taxon>Pteridineae</taxon>
        <taxon>Pteridaceae</taxon>
        <taxon>Vittarioideae</taxon>
        <taxon>Adiantum</taxon>
    </lineage>
</organism>
<feature type="coiled-coil region" evidence="1">
    <location>
        <begin position="694"/>
        <end position="728"/>
    </location>
</feature>
<dbReference type="PANTHER" id="PTHR47491:SF5">
    <property type="entry name" value="CAP-GLY DOMAIN LINKER"/>
    <property type="match status" value="1"/>
</dbReference>
<dbReference type="OrthoDB" id="1938127at2759"/>